<keyword evidence="5 7" id="KW-1133">Transmembrane helix</keyword>
<organism evidence="9 10">
    <name type="scientific">Rhodococcus sovatensis</name>
    <dbReference type="NCBI Taxonomy" id="1805840"/>
    <lineage>
        <taxon>Bacteria</taxon>
        <taxon>Bacillati</taxon>
        <taxon>Actinomycetota</taxon>
        <taxon>Actinomycetes</taxon>
        <taxon>Mycobacteriales</taxon>
        <taxon>Nocardiaceae</taxon>
        <taxon>Rhodococcus</taxon>
    </lineage>
</organism>
<evidence type="ECO:0000259" key="8">
    <source>
        <dbReference type="SMART" id="SM00014"/>
    </source>
</evidence>
<evidence type="ECO:0000256" key="1">
    <source>
        <dbReference type="ARBA" id="ARBA00004651"/>
    </source>
</evidence>
<keyword evidence="3 7" id="KW-0812">Transmembrane</keyword>
<feature type="transmembrane region" description="Helical" evidence="7">
    <location>
        <begin position="80"/>
        <end position="97"/>
    </location>
</feature>
<keyword evidence="6 7" id="KW-0472">Membrane</keyword>
<protein>
    <submittedName>
        <fullName evidence="9">Phosphatase PAP2 family protein</fullName>
    </submittedName>
</protein>
<sequence>MPQNSLPVLARALPIAGLFALLAVFAWPVRADLYLAVAPAVAGSAAASVVADVASYGLLALVALAGLLALWSLVRDRAAFWRLVCGGVGAIIAYVISEAVKLLVSEERPCRVWDVATALACPEVGDWSWPSNHSVLAAAFATSCIVSVPRTAWFAVPAALLVGVSRLAAGVHYLHDVASGFALAVLLVSLFVVLLRPAVGRLPRSWTSPQLRDHES</sequence>
<evidence type="ECO:0000256" key="5">
    <source>
        <dbReference type="ARBA" id="ARBA00022989"/>
    </source>
</evidence>
<evidence type="ECO:0000256" key="3">
    <source>
        <dbReference type="ARBA" id="ARBA00022692"/>
    </source>
</evidence>
<evidence type="ECO:0000256" key="6">
    <source>
        <dbReference type="ARBA" id="ARBA00023136"/>
    </source>
</evidence>
<dbReference type="PANTHER" id="PTHR14969">
    <property type="entry name" value="SPHINGOSINE-1-PHOSPHATE PHOSPHOHYDROLASE"/>
    <property type="match status" value="1"/>
</dbReference>
<dbReference type="Proteomes" id="UP001432000">
    <property type="component" value="Chromosome"/>
</dbReference>
<dbReference type="SUPFAM" id="SSF48317">
    <property type="entry name" value="Acid phosphatase/Vanadium-dependent haloperoxidase"/>
    <property type="match status" value="1"/>
</dbReference>
<name>A0ABZ2PK65_9NOCA</name>
<keyword evidence="4" id="KW-0378">Hydrolase</keyword>
<dbReference type="InterPro" id="IPR036938">
    <property type="entry name" value="PAP2/HPO_sf"/>
</dbReference>
<keyword evidence="10" id="KW-1185">Reference proteome</keyword>
<accession>A0ABZ2PK65</accession>
<dbReference type="InterPro" id="IPR000326">
    <property type="entry name" value="PAP2/HPO"/>
</dbReference>
<dbReference type="RefSeq" id="WP_338888353.1">
    <property type="nucleotide sequence ID" value="NZ_CP147846.1"/>
</dbReference>
<dbReference type="EMBL" id="CP147846">
    <property type="protein sequence ID" value="WXG68263.1"/>
    <property type="molecule type" value="Genomic_DNA"/>
</dbReference>
<comment type="subcellular location">
    <subcellularLocation>
        <location evidence="1">Cell membrane</location>
        <topology evidence="1">Multi-pass membrane protein</topology>
    </subcellularLocation>
</comment>
<dbReference type="SMART" id="SM00014">
    <property type="entry name" value="acidPPc"/>
    <property type="match status" value="1"/>
</dbReference>
<dbReference type="Pfam" id="PF01569">
    <property type="entry name" value="PAP2"/>
    <property type="match status" value="1"/>
</dbReference>
<dbReference type="PANTHER" id="PTHR14969:SF62">
    <property type="entry name" value="DECAPRENYLPHOSPHORYL-5-PHOSPHORIBOSE PHOSPHATASE RV3807C-RELATED"/>
    <property type="match status" value="1"/>
</dbReference>
<feature type="transmembrane region" description="Helical" evidence="7">
    <location>
        <begin position="55"/>
        <end position="73"/>
    </location>
</feature>
<evidence type="ECO:0000313" key="9">
    <source>
        <dbReference type="EMBL" id="WXG68263.1"/>
    </source>
</evidence>
<dbReference type="CDD" id="cd01610">
    <property type="entry name" value="PAP2_like"/>
    <property type="match status" value="1"/>
</dbReference>
<reference evidence="9 10" key="1">
    <citation type="submission" date="2024-03" db="EMBL/GenBank/DDBJ databases">
        <title>Natural products discovery in diverse microorganisms through a two-stage MS feature dereplication strategy.</title>
        <authorList>
            <person name="Zhang R."/>
        </authorList>
    </citation>
    <scope>NUCLEOTIDE SEQUENCE [LARGE SCALE GENOMIC DNA]</scope>
    <source>
        <strain evidence="9 10">18930</strain>
    </source>
</reference>
<feature type="transmembrane region" description="Helical" evidence="7">
    <location>
        <begin position="177"/>
        <end position="195"/>
    </location>
</feature>
<evidence type="ECO:0000256" key="2">
    <source>
        <dbReference type="ARBA" id="ARBA00022475"/>
    </source>
</evidence>
<evidence type="ECO:0000313" key="10">
    <source>
        <dbReference type="Proteomes" id="UP001432000"/>
    </source>
</evidence>
<evidence type="ECO:0000256" key="4">
    <source>
        <dbReference type="ARBA" id="ARBA00022801"/>
    </source>
</evidence>
<feature type="domain" description="Phosphatidic acid phosphatase type 2/haloperoxidase" evidence="8">
    <location>
        <begin position="83"/>
        <end position="192"/>
    </location>
</feature>
<dbReference type="Gene3D" id="1.20.144.10">
    <property type="entry name" value="Phosphatidic acid phosphatase type 2/haloperoxidase"/>
    <property type="match status" value="1"/>
</dbReference>
<keyword evidence="2" id="KW-1003">Cell membrane</keyword>
<proteinExistence type="predicted"/>
<evidence type="ECO:0000256" key="7">
    <source>
        <dbReference type="SAM" id="Phobius"/>
    </source>
</evidence>
<gene>
    <name evidence="9" type="ORF">WDS16_24185</name>
</gene>